<gene>
    <name evidence="2" type="ORF">SSPO_095580</name>
</gene>
<accession>A0A499V1Y2</accession>
<proteinExistence type="predicted"/>
<evidence type="ECO:0000256" key="1">
    <source>
        <dbReference type="SAM" id="MobiDB-lite"/>
    </source>
</evidence>
<evidence type="ECO:0000313" key="3">
    <source>
        <dbReference type="Proteomes" id="UP000463951"/>
    </source>
</evidence>
<dbReference type="AlphaFoldDB" id="A0A499V1Y2"/>
<feature type="compositionally biased region" description="Basic residues" evidence="1">
    <location>
        <begin position="99"/>
        <end position="108"/>
    </location>
</feature>
<evidence type="ECO:0000313" key="2">
    <source>
        <dbReference type="EMBL" id="BBJ46840.1"/>
    </source>
</evidence>
<protein>
    <recommendedName>
        <fullName evidence="4">RmlD-like substrate binding domain-containing protein</fullName>
    </recommendedName>
</protein>
<name>A0A499V1Y2_9ACTN</name>
<evidence type="ECO:0008006" key="4">
    <source>
        <dbReference type="Google" id="ProtNLM"/>
    </source>
</evidence>
<dbReference type="EMBL" id="AP019620">
    <property type="protein sequence ID" value="BBJ46840.1"/>
    <property type="molecule type" value="Genomic_DNA"/>
</dbReference>
<organism evidence="2 3">
    <name type="scientific">Streptomyces antimycoticus</name>
    <dbReference type="NCBI Taxonomy" id="68175"/>
    <lineage>
        <taxon>Bacteria</taxon>
        <taxon>Bacillati</taxon>
        <taxon>Actinomycetota</taxon>
        <taxon>Actinomycetes</taxon>
        <taxon>Kitasatosporales</taxon>
        <taxon>Streptomycetaceae</taxon>
        <taxon>Streptomyces</taxon>
        <taxon>Streptomyces violaceusniger group</taxon>
    </lineage>
</organism>
<reference evidence="2 3" key="1">
    <citation type="journal article" date="2020" name="Int. J. Syst. Evol. Microbiol.">
        <title>Reclassification of Streptomyces castelarensis and Streptomyces sporoclivatus as later heterotypic synonyms of Streptomyces antimycoticus.</title>
        <authorList>
            <person name="Komaki H."/>
            <person name="Tamura T."/>
        </authorList>
    </citation>
    <scope>NUCLEOTIDE SEQUENCE [LARGE SCALE GENOMIC DNA]</scope>
    <source>
        <strain evidence="2 3">NBRC 100767</strain>
    </source>
</reference>
<dbReference type="Proteomes" id="UP000463951">
    <property type="component" value="Chromosome"/>
</dbReference>
<feature type="region of interest" description="Disordered" evidence="1">
    <location>
        <begin position="69"/>
        <end position="144"/>
    </location>
</feature>
<sequence length="144" mass="15753">MFLRRVRARIGRGPEVLATRDHWTTPALVDDVVAVTSALLTVQGPPLLHRGKSGRVSHYAWAQIIARAAGPPDPLSVPESRTAGWYASRTPEQLPSKRPAGRRPRPRAPVRGVREAARNLLHAPRSAQTASSDRRITQPEEAAP</sequence>